<dbReference type="STRING" id="126673.AWC01_02335"/>
<dbReference type="InterPro" id="IPR036986">
    <property type="entry name" value="S4_RNA-bd_sf"/>
</dbReference>
<evidence type="ECO:0000256" key="1">
    <source>
        <dbReference type="PROSITE-ProRule" id="PRU00182"/>
    </source>
</evidence>
<dbReference type="Proteomes" id="UP000193564">
    <property type="component" value="Unassembled WGS sequence"/>
</dbReference>
<dbReference type="Proteomes" id="UP000467201">
    <property type="component" value="Chromosome"/>
</dbReference>
<reference evidence="3 4" key="1">
    <citation type="submission" date="2016-01" db="EMBL/GenBank/DDBJ databases">
        <title>The new phylogeny of the genus Mycobacterium.</title>
        <authorList>
            <person name="Tarcisio F."/>
            <person name="Conor M."/>
            <person name="Antonella G."/>
            <person name="Elisabetta G."/>
            <person name="Giulia F.S."/>
            <person name="Sara T."/>
            <person name="Anna F."/>
            <person name="Clotilde B."/>
            <person name="Roberto B."/>
            <person name="Veronica D.S."/>
            <person name="Fabio R."/>
            <person name="Monica P."/>
            <person name="Olivier J."/>
            <person name="Enrico T."/>
            <person name="Nicola S."/>
        </authorList>
    </citation>
    <scope>NUCLEOTIDE SEQUENCE [LARGE SCALE GENOMIC DNA]</scope>
    <source>
        <strain evidence="3 4">DSM 44339</strain>
    </source>
</reference>
<evidence type="ECO:0000313" key="2">
    <source>
        <dbReference type="EMBL" id="BBZ08106.1"/>
    </source>
</evidence>
<dbReference type="SUPFAM" id="SSF55174">
    <property type="entry name" value="Alpha-L RNA-binding motif"/>
    <property type="match status" value="1"/>
</dbReference>
<evidence type="ECO:0000313" key="5">
    <source>
        <dbReference type="Proteomes" id="UP000467201"/>
    </source>
</evidence>
<dbReference type="RefSeq" id="WP_085187721.1">
    <property type="nucleotide sequence ID" value="NZ_AP022605.1"/>
</dbReference>
<reference evidence="2" key="3">
    <citation type="submission" date="2020-02" db="EMBL/GenBank/DDBJ databases">
        <authorList>
            <person name="Matsumoto Y."/>
            <person name="Motooka D."/>
            <person name="Nakamura S."/>
        </authorList>
    </citation>
    <scope>NUCLEOTIDE SEQUENCE</scope>
    <source>
        <strain evidence="2">JCM 12405</strain>
    </source>
</reference>
<gene>
    <name evidence="3" type="ORF">AWC01_02335</name>
    <name evidence="2" type="ORF">MDOR_22750</name>
</gene>
<name>A0A1X1TK07_9MYCO</name>
<sequence length="72" mass="7597">MAAREVPIGDETIRLGQFLKLASLIDSGADAKSAIADGHVTVNGDIEVRRGRQLHPGDTVTLGEESARVTRG</sequence>
<reference evidence="2 5" key="2">
    <citation type="journal article" date="2019" name="Emerg. Microbes Infect.">
        <title>Comprehensive subspecies identification of 175 nontuberculous mycobacteria species based on 7547 genomic profiles.</title>
        <authorList>
            <person name="Matsumoto Y."/>
            <person name="Kinjo T."/>
            <person name="Motooka D."/>
            <person name="Nabeya D."/>
            <person name="Jung N."/>
            <person name="Uechi K."/>
            <person name="Horii T."/>
            <person name="Iida T."/>
            <person name="Fujita J."/>
            <person name="Nakamura S."/>
        </authorList>
    </citation>
    <scope>NUCLEOTIDE SEQUENCE [LARGE SCALE GENOMIC DNA]</scope>
    <source>
        <strain evidence="2 5">JCM 12405</strain>
    </source>
</reference>
<protein>
    <submittedName>
        <fullName evidence="3">RNA-binding protein</fullName>
    </submittedName>
</protein>
<dbReference type="GO" id="GO:0003723">
    <property type="term" value="F:RNA binding"/>
    <property type="evidence" value="ECO:0007669"/>
    <property type="project" value="UniProtKB-KW"/>
</dbReference>
<evidence type="ECO:0000313" key="3">
    <source>
        <dbReference type="EMBL" id="ORV44907.1"/>
    </source>
</evidence>
<evidence type="ECO:0000313" key="4">
    <source>
        <dbReference type="Proteomes" id="UP000193564"/>
    </source>
</evidence>
<dbReference type="OrthoDB" id="9811532at2"/>
<accession>A0A1X1TK07</accession>
<dbReference type="CDD" id="cd00165">
    <property type="entry name" value="S4"/>
    <property type="match status" value="1"/>
</dbReference>
<dbReference type="AlphaFoldDB" id="A0A1X1TK07"/>
<keyword evidence="1" id="KW-0694">RNA-binding</keyword>
<dbReference type="Pfam" id="PF13275">
    <property type="entry name" value="S4_2"/>
    <property type="match status" value="1"/>
</dbReference>
<dbReference type="EMBL" id="AP022605">
    <property type="protein sequence ID" value="BBZ08106.1"/>
    <property type="molecule type" value="Genomic_DNA"/>
</dbReference>
<dbReference type="KEGG" id="mdr:MDOR_22750"/>
<dbReference type="Gene3D" id="3.10.290.10">
    <property type="entry name" value="RNA-binding S4 domain"/>
    <property type="match status" value="1"/>
</dbReference>
<dbReference type="PROSITE" id="PS50889">
    <property type="entry name" value="S4"/>
    <property type="match status" value="1"/>
</dbReference>
<dbReference type="EMBL" id="LQOS01000010">
    <property type="protein sequence ID" value="ORV44907.1"/>
    <property type="molecule type" value="Genomic_DNA"/>
</dbReference>
<organism evidence="3 4">
    <name type="scientific">Mycolicibacterium doricum</name>
    <dbReference type="NCBI Taxonomy" id="126673"/>
    <lineage>
        <taxon>Bacteria</taxon>
        <taxon>Bacillati</taxon>
        <taxon>Actinomycetota</taxon>
        <taxon>Actinomycetes</taxon>
        <taxon>Mycobacteriales</taxon>
        <taxon>Mycobacteriaceae</taxon>
        <taxon>Mycolicibacterium</taxon>
    </lineage>
</organism>
<proteinExistence type="predicted"/>
<keyword evidence="4" id="KW-1185">Reference proteome</keyword>